<dbReference type="Proteomes" id="UP000231932">
    <property type="component" value="Chromosome"/>
</dbReference>
<accession>A0A2K8N9R8</accession>
<dbReference type="Gene3D" id="1.10.1040.50">
    <property type="match status" value="1"/>
</dbReference>
<dbReference type="Gene3D" id="3.90.226.10">
    <property type="entry name" value="2-enoyl-CoA Hydratase, Chain A, domain 1"/>
    <property type="match status" value="1"/>
</dbReference>
<evidence type="ECO:0000256" key="1">
    <source>
        <dbReference type="ARBA" id="ARBA00005005"/>
    </source>
</evidence>
<dbReference type="CDD" id="cd06558">
    <property type="entry name" value="crotonase-like"/>
    <property type="match status" value="1"/>
</dbReference>
<keyword evidence="6" id="KW-0520">NAD</keyword>
<feature type="domain" description="3-hydroxyacyl-CoA dehydrogenase C-terminal" evidence="9">
    <location>
        <begin position="208"/>
        <end position="307"/>
    </location>
</feature>
<protein>
    <submittedName>
        <fullName evidence="11">3-hydroxyacyl-CoA dehydrogenase</fullName>
    </submittedName>
</protein>
<gene>
    <name evidence="11" type="ORF">CVV65_10860</name>
</gene>
<dbReference type="Pfam" id="PF00725">
    <property type="entry name" value="3HCDH"/>
    <property type="match status" value="1"/>
</dbReference>
<dbReference type="UniPathway" id="UPA00659"/>
<evidence type="ECO:0000256" key="3">
    <source>
        <dbReference type="ARBA" id="ARBA00022832"/>
    </source>
</evidence>
<dbReference type="InterPro" id="IPR006108">
    <property type="entry name" value="3HC_DH_C"/>
</dbReference>
<dbReference type="GO" id="GO:0003857">
    <property type="term" value="F:(3S)-3-hydroxyacyl-CoA dehydrogenase (NAD+) activity"/>
    <property type="evidence" value="ECO:0007669"/>
    <property type="project" value="UniProtKB-EC"/>
</dbReference>
<comment type="similarity">
    <text evidence="2">Belongs to the 3-hydroxyacyl-CoA dehydrogenase family.</text>
</comment>
<feature type="domain" description="3-hydroxyacyl-CoA dehydrogenase NAD binding" evidence="10">
    <location>
        <begin position="8"/>
        <end position="205"/>
    </location>
</feature>
<dbReference type="OrthoDB" id="9771883at2"/>
<dbReference type="InterPro" id="IPR029045">
    <property type="entry name" value="ClpP/crotonase-like_dom_sf"/>
</dbReference>
<evidence type="ECO:0000256" key="2">
    <source>
        <dbReference type="ARBA" id="ARBA00009463"/>
    </source>
</evidence>
<dbReference type="PANTHER" id="PTHR48075:SF7">
    <property type="entry name" value="3-HYDROXYACYL-COA DEHYDROGENASE-RELATED"/>
    <property type="match status" value="1"/>
</dbReference>
<dbReference type="AlphaFoldDB" id="A0A2K8N9R8"/>
<sequence length="800" mass="88054">MTTTINRVAVLGSGVMGAAIAAHLAGVGLEVELLDMVPSSLTEAEKAKGLTLSDPEVRLRIVRTGLERALKARPAAFYTQRAADRIRIGNFEDHLDRIADCQWIIEVIVENLEAKRALLKHVEAYRRPGTVVSSNTSGVSITKMAEGRSEEFQAHFLGTHFFNPPRYMKLLEIIPTAKTRPDVVEDMCQFATRVLGKGVVVAKDTPNFIANRIGTYGLLATVQAMLEDGYTVEDVDAVFGPAMGRPKSAVFRTLDLVGIDTFVHVAHNVRDSVSTPEEKAAFEVPPFILEMVKRGWIGEKAGQGIYKRVKSEAGREILTLDPSTMEYRPRKKAEYPSLTQAKYATSLGDKIRALLFGKDRASALAWKVTKKTLLYTASKIPEIADDILAVDRAMKWGFNWELGPFELWDLIGVREAVERMRAEGEAIPPLVEDLLAQGLDSWYHKEPGQVGRFMPDKEVRYTEEPKEWIHLPRLREEGKVVMENSGAALYDLGDGVACLEFRSPHNAIGPDVVEMMFKAAEEVSKNWRGLVIGNQAKNFSVGANLFLILMGVQEEEWDEVEMAVSQFQQANMRLKYLDKPVVAAPFAMTLGGGAEVCFAASRVQASAETYMGLVETGVGVIPGGGGTKELLLRAIEGVPEKSGVDLQPLVNRTFETIAMAKVSTSAAEAKEMGFLRAGDGISVNPDTLLYDAKRKVLQLAENGYRPPVRRKIPVVGEPGYAVMAVGAYTLRMGGYISEHDEKIAKKLAWVLAGGSVPAGTLVSEQYLLDLEREAFLSLAGEPKTQERMAYMLKHNKPLRN</sequence>
<evidence type="ECO:0000259" key="10">
    <source>
        <dbReference type="Pfam" id="PF02737"/>
    </source>
</evidence>
<dbReference type="InterPro" id="IPR036291">
    <property type="entry name" value="NAD(P)-bd_dom_sf"/>
</dbReference>
<dbReference type="EMBL" id="CP024955">
    <property type="protein sequence ID" value="ATY85360.1"/>
    <property type="molecule type" value="Genomic_DNA"/>
</dbReference>
<comment type="pathway">
    <text evidence="1">Lipid metabolism; fatty acid beta-oxidation.</text>
</comment>
<dbReference type="InterPro" id="IPR008927">
    <property type="entry name" value="6-PGluconate_DH-like_C_sf"/>
</dbReference>
<dbReference type="GO" id="GO:0070403">
    <property type="term" value="F:NAD+ binding"/>
    <property type="evidence" value="ECO:0007669"/>
    <property type="project" value="InterPro"/>
</dbReference>
<dbReference type="KEGG" id="kyr:CVV65_10860"/>
<keyword evidence="4" id="KW-0442">Lipid degradation</keyword>
<keyword evidence="5" id="KW-0560">Oxidoreductase</keyword>
<dbReference type="RefSeq" id="WP_100668141.1">
    <property type="nucleotide sequence ID" value="NZ_CP024955.1"/>
</dbReference>
<dbReference type="GO" id="GO:0006635">
    <property type="term" value="P:fatty acid beta-oxidation"/>
    <property type="evidence" value="ECO:0007669"/>
    <property type="project" value="UniProtKB-UniPathway"/>
</dbReference>
<dbReference type="Pfam" id="PF00378">
    <property type="entry name" value="ECH_1"/>
    <property type="match status" value="1"/>
</dbReference>
<organism evidence="11 12">
    <name type="scientific">Kyrpidia spormannii</name>
    <dbReference type="NCBI Taxonomy" id="2055160"/>
    <lineage>
        <taxon>Bacteria</taxon>
        <taxon>Bacillati</taxon>
        <taxon>Bacillota</taxon>
        <taxon>Bacilli</taxon>
        <taxon>Bacillales</taxon>
        <taxon>Alicyclobacillaceae</taxon>
        <taxon>Kyrpidia</taxon>
    </lineage>
</organism>
<evidence type="ECO:0000313" key="11">
    <source>
        <dbReference type="EMBL" id="ATY85360.1"/>
    </source>
</evidence>
<dbReference type="InterPro" id="IPR006176">
    <property type="entry name" value="3-OHacyl-CoA_DH_NAD-bd"/>
</dbReference>
<dbReference type="SUPFAM" id="SSF48179">
    <property type="entry name" value="6-phosphogluconate dehydrogenase C-terminal domain-like"/>
    <property type="match status" value="2"/>
</dbReference>
<keyword evidence="3" id="KW-0276">Fatty acid metabolism</keyword>
<keyword evidence="7" id="KW-0443">Lipid metabolism</keyword>
<dbReference type="SUPFAM" id="SSF52096">
    <property type="entry name" value="ClpP/crotonase"/>
    <property type="match status" value="1"/>
</dbReference>
<reference evidence="12" key="1">
    <citation type="submission" date="2017-11" db="EMBL/GenBank/DDBJ databases">
        <title>Complete Genome Sequence of Kyrpidia sp. Strain EA-1, a thermophilic, hydrogen-oxidizing Bacterium, isolated from the Azores.</title>
        <authorList>
            <person name="Reiner J.E."/>
            <person name="Lapp C.J."/>
            <person name="Bunk B."/>
            <person name="Gescher J."/>
        </authorList>
    </citation>
    <scope>NUCLEOTIDE SEQUENCE [LARGE SCALE GENOMIC DNA]</scope>
    <source>
        <strain evidence="12">EA-1</strain>
    </source>
</reference>
<keyword evidence="12" id="KW-1185">Reference proteome</keyword>
<dbReference type="Pfam" id="PF02737">
    <property type="entry name" value="3HCDH_N"/>
    <property type="match status" value="1"/>
</dbReference>
<dbReference type="SUPFAM" id="SSF51735">
    <property type="entry name" value="NAD(P)-binding Rossmann-fold domains"/>
    <property type="match status" value="1"/>
</dbReference>
<dbReference type="InterPro" id="IPR001753">
    <property type="entry name" value="Enoyl-CoA_hydra/iso"/>
</dbReference>
<evidence type="ECO:0000256" key="5">
    <source>
        <dbReference type="ARBA" id="ARBA00023002"/>
    </source>
</evidence>
<evidence type="ECO:0000256" key="8">
    <source>
        <dbReference type="ARBA" id="ARBA00049556"/>
    </source>
</evidence>
<comment type="catalytic activity">
    <reaction evidence="8">
        <text>a (3S)-3-hydroxyacyl-CoA + NAD(+) = a 3-oxoacyl-CoA + NADH + H(+)</text>
        <dbReference type="Rhea" id="RHEA:22432"/>
        <dbReference type="ChEBI" id="CHEBI:15378"/>
        <dbReference type="ChEBI" id="CHEBI:57318"/>
        <dbReference type="ChEBI" id="CHEBI:57540"/>
        <dbReference type="ChEBI" id="CHEBI:57945"/>
        <dbReference type="ChEBI" id="CHEBI:90726"/>
        <dbReference type="EC" id="1.1.1.35"/>
    </reaction>
</comment>
<dbReference type="Gene3D" id="3.40.50.720">
    <property type="entry name" value="NAD(P)-binding Rossmann-like Domain"/>
    <property type="match status" value="1"/>
</dbReference>
<name>A0A2K8N9R8_9BACL</name>
<evidence type="ECO:0000256" key="4">
    <source>
        <dbReference type="ARBA" id="ARBA00022963"/>
    </source>
</evidence>
<dbReference type="PANTHER" id="PTHR48075">
    <property type="entry name" value="3-HYDROXYACYL-COA DEHYDROGENASE FAMILY PROTEIN"/>
    <property type="match status" value="1"/>
</dbReference>
<evidence type="ECO:0000259" key="9">
    <source>
        <dbReference type="Pfam" id="PF00725"/>
    </source>
</evidence>
<proteinExistence type="inferred from homology"/>
<evidence type="ECO:0000313" key="12">
    <source>
        <dbReference type="Proteomes" id="UP000231932"/>
    </source>
</evidence>
<evidence type="ECO:0000256" key="6">
    <source>
        <dbReference type="ARBA" id="ARBA00023027"/>
    </source>
</evidence>
<evidence type="ECO:0000256" key="7">
    <source>
        <dbReference type="ARBA" id="ARBA00023098"/>
    </source>
</evidence>